<dbReference type="Proteomes" id="UP000283509">
    <property type="component" value="Unassembled WGS sequence"/>
</dbReference>
<evidence type="ECO:0000256" key="2">
    <source>
        <dbReference type="ARBA" id="ARBA00022692"/>
    </source>
</evidence>
<dbReference type="PROSITE" id="PS00010">
    <property type="entry name" value="ASX_HYDROXYL"/>
    <property type="match status" value="1"/>
</dbReference>
<feature type="disulfide bond" evidence="7">
    <location>
        <begin position="510"/>
        <end position="519"/>
    </location>
</feature>
<protein>
    <recommendedName>
        <fullName evidence="14">Neural-cadherin</fullName>
    </recommendedName>
</protein>
<reference evidence="12 13" key="1">
    <citation type="submission" date="2018-04" db="EMBL/GenBank/DDBJ databases">
        <authorList>
            <person name="Zhang X."/>
            <person name="Yuan J."/>
            <person name="Li F."/>
            <person name="Xiang J."/>
        </authorList>
    </citation>
    <scope>NUCLEOTIDE SEQUENCE [LARGE SCALE GENOMIC DNA]</scope>
    <source>
        <tissue evidence="12">Muscle</tissue>
    </source>
</reference>
<dbReference type="GO" id="GO:0005886">
    <property type="term" value="C:plasma membrane"/>
    <property type="evidence" value="ECO:0007669"/>
    <property type="project" value="TreeGrafter"/>
</dbReference>
<evidence type="ECO:0000256" key="3">
    <source>
        <dbReference type="ARBA" id="ARBA00022729"/>
    </source>
</evidence>
<keyword evidence="3" id="KW-0732">Signal</keyword>
<feature type="domain" description="EGF-like" evidence="11">
    <location>
        <begin position="46"/>
        <end position="82"/>
    </location>
</feature>
<evidence type="ECO:0000259" key="11">
    <source>
        <dbReference type="PROSITE" id="PS50026"/>
    </source>
</evidence>
<dbReference type="SMART" id="SM00179">
    <property type="entry name" value="EGF_CA"/>
    <property type="match status" value="1"/>
</dbReference>
<dbReference type="GO" id="GO:0045197">
    <property type="term" value="P:establishment or maintenance of epithelial cell apical/basal polarity"/>
    <property type="evidence" value="ECO:0007669"/>
    <property type="project" value="TreeGrafter"/>
</dbReference>
<dbReference type="InterPro" id="IPR051022">
    <property type="entry name" value="Notch_Cell-Fate_Det"/>
</dbReference>
<dbReference type="Pfam" id="PF01049">
    <property type="entry name" value="CADH_Y-type_LIR"/>
    <property type="match status" value="1"/>
</dbReference>
<dbReference type="SMART" id="SM00181">
    <property type="entry name" value="EGF"/>
    <property type="match status" value="4"/>
</dbReference>
<comment type="caution">
    <text evidence="7">Lacks conserved residue(s) required for the propagation of feature annotation.</text>
</comment>
<feature type="domain" description="EGF-like" evidence="11">
    <location>
        <begin position="484"/>
        <end position="520"/>
    </location>
</feature>
<keyword evidence="4" id="KW-0677">Repeat</keyword>
<dbReference type="PROSITE" id="PS01187">
    <property type="entry name" value="EGF_CA"/>
    <property type="match status" value="1"/>
</dbReference>
<evidence type="ECO:0000256" key="8">
    <source>
        <dbReference type="RuleBase" id="RU004357"/>
    </source>
</evidence>
<dbReference type="STRING" id="6689.A0A3R7PWN0"/>
<proteinExistence type="predicted"/>
<dbReference type="PROSITE" id="PS00022">
    <property type="entry name" value="EGF_1"/>
    <property type="match status" value="3"/>
</dbReference>
<dbReference type="InterPro" id="IPR013320">
    <property type="entry name" value="ConA-like_dom_sf"/>
</dbReference>
<dbReference type="InterPro" id="IPR000233">
    <property type="entry name" value="Cadherin_Y-type_LIR"/>
</dbReference>
<feature type="domain" description="Laminin G" evidence="10">
    <location>
        <begin position="246"/>
        <end position="443"/>
    </location>
</feature>
<feature type="region of interest" description="Disordered" evidence="9">
    <location>
        <begin position="647"/>
        <end position="688"/>
    </location>
</feature>
<dbReference type="SUPFAM" id="SSF57196">
    <property type="entry name" value="EGF/Laminin"/>
    <property type="match status" value="2"/>
</dbReference>
<accession>A0A3R7PWN0</accession>
<dbReference type="InterPro" id="IPR027397">
    <property type="entry name" value="Catenin-bd_sf"/>
</dbReference>
<evidence type="ECO:0000256" key="5">
    <source>
        <dbReference type="ARBA" id="ARBA00022989"/>
    </source>
</evidence>
<name>A0A3R7PWN0_PENVA</name>
<dbReference type="PROSITE" id="PS50025">
    <property type="entry name" value="LAM_G_DOMAIN"/>
    <property type="match status" value="1"/>
</dbReference>
<dbReference type="PROSITE" id="PS50026">
    <property type="entry name" value="EGF_3"/>
    <property type="match status" value="3"/>
</dbReference>
<dbReference type="Gene3D" id="2.60.120.200">
    <property type="match status" value="2"/>
</dbReference>
<evidence type="ECO:0000313" key="13">
    <source>
        <dbReference type="Proteomes" id="UP000283509"/>
    </source>
</evidence>
<dbReference type="GO" id="GO:0007156">
    <property type="term" value="P:homophilic cell adhesion via plasma membrane adhesion molecules"/>
    <property type="evidence" value="ECO:0007669"/>
    <property type="project" value="InterPro"/>
</dbReference>
<evidence type="ECO:0008006" key="14">
    <source>
        <dbReference type="Google" id="ProtNLM"/>
    </source>
</evidence>
<dbReference type="OrthoDB" id="6368901at2759"/>
<dbReference type="EMBL" id="QCYY01003969">
    <property type="protein sequence ID" value="ROT61850.1"/>
    <property type="molecule type" value="Genomic_DNA"/>
</dbReference>
<dbReference type="InterPro" id="IPR000742">
    <property type="entry name" value="EGF"/>
</dbReference>
<evidence type="ECO:0000256" key="7">
    <source>
        <dbReference type="PROSITE-ProRule" id="PRU00076"/>
    </source>
</evidence>
<dbReference type="Pfam" id="PF02210">
    <property type="entry name" value="Laminin_G_2"/>
    <property type="match status" value="1"/>
</dbReference>
<feature type="disulfide bond" evidence="7">
    <location>
        <begin position="72"/>
        <end position="81"/>
    </location>
</feature>
<keyword evidence="6 7" id="KW-1015">Disulfide bond</keyword>
<dbReference type="Gene3D" id="2.10.25.10">
    <property type="entry name" value="Laminin"/>
    <property type="match status" value="3"/>
</dbReference>
<dbReference type="Gene3D" id="4.10.900.10">
    <property type="entry name" value="TCF3-CBD (Catenin binding domain)"/>
    <property type="match status" value="1"/>
</dbReference>
<keyword evidence="1 7" id="KW-0245">EGF-like domain</keyword>
<evidence type="ECO:0000313" key="12">
    <source>
        <dbReference type="EMBL" id="ROT61850.1"/>
    </source>
</evidence>
<feature type="disulfide bond" evidence="7">
    <location>
        <begin position="233"/>
        <end position="242"/>
    </location>
</feature>
<dbReference type="CDD" id="cd00054">
    <property type="entry name" value="EGF_CA"/>
    <property type="match status" value="2"/>
</dbReference>
<dbReference type="GO" id="GO:0009887">
    <property type="term" value="P:animal organ morphogenesis"/>
    <property type="evidence" value="ECO:0007669"/>
    <property type="project" value="UniProtKB-ARBA"/>
</dbReference>
<evidence type="ECO:0000259" key="10">
    <source>
        <dbReference type="PROSITE" id="PS50025"/>
    </source>
</evidence>
<dbReference type="SUPFAM" id="SSF49899">
    <property type="entry name" value="Concanavalin A-like lectins/glucanases"/>
    <property type="match status" value="2"/>
</dbReference>
<dbReference type="SMART" id="SM00282">
    <property type="entry name" value="LamG"/>
    <property type="match status" value="1"/>
</dbReference>
<organism evidence="12 13">
    <name type="scientific">Penaeus vannamei</name>
    <name type="common">Whiteleg shrimp</name>
    <name type="synonym">Litopenaeus vannamei</name>
    <dbReference type="NCBI Taxonomy" id="6689"/>
    <lineage>
        <taxon>Eukaryota</taxon>
        <taxon>Metazoa</taxon>
        <taxon>Ecdysozoa</taxon>
        <taxon>Arthropoda</taxon>
        <taxon>Crustacea</taxon>
        <taxon>Multicrustacea</taxon>
        <taxon>Malacostraca</taxon>
        <taxon>Eumalacostraca</taxon>
        <taxon>Eucarida</taxon>
        <taxon>Decapoda</taxon>
        <taxon>Dendrobranchiata</taxon>
        <taxon>Penaeoidea</taxon>
        <taxon>Penaeidae</taxon>
        <taxon>Penaeus</taxon>
    </lineage>
</organism>
<dbReference type="InterPro" id="IPR001791">
    <property type="entry name" value="Laminin_G"/>
</dbReference>
<dbReference type="GO" id="GO:0005509">
    <property type="term" value="F:calcium ion binding"/>
    <property type="evidence" value="ECO:0007669"/>
    <property type="project" value="InterPro"/>
</dbReference>
<dbReference type="InterPro" id="IPR001881">
    <property type="entry name" value="EGF-like_Ca-bd_dom"/>
</dbReference>
<dbReference type="CDD" id="cd00110">
    <property type="entry name" value="LamG"/>
    <property type="match status" value="1"/>
</dbReference>
<evidence type="ECO:0000256" key="9">
    <source>
        <dbReference type="SAM" id="MobiDB-lite"/>
    </source>
</evidence>
<comment type="caution">
    <text evidence="12">The sequence shown here is derived from an EMBL/GenBank/DDBJ whole genome shotgun (WGS) entry which is preliminary data.</text>
</comment>
<dbReference type="AlphaFoldDB" id="A0A3R7PWN0"/>
<dbReference type="GO" id="GO:0007157">
    <property type="term" value="P:heterophilic cell-cell adhesion via plasma membrane cell adhesion molecules"/>
    <property type="evidence" value="ECO:0007669"/>
    <property type="project" value="TreeGrafter"/>
</dbReference>
<evidence type="ECO:0000256" key="6">
    <source>
        <dbReference type="ARBA" id="ARBA00023157"/>
    </source>
</evidence>
<dbReference type="PANTHER" id="PTHR24049">
    <property type="entry name" value="CRUMBS FAMILY MEMBER"/>
    <property type="match status" value="1"/>
</dbReference>
<feature type="region of interest" description="Disordered" evidence="9">
    <location>
        <begin position="705"/>
        <end position="726"/>
    </location>
</feature>
<feature type="domain" description="EGF-like" evidence="11">
    <location>
        <begin position="205"/>
        <end position="243"/>
    </location>
</feature>
<dbReference type="GO" id="GO:0032991">
    <property type="term" value="C:protein-containing complex"/>
    <property type="evidence" value="ECO:0007669"/>
    <property type="project" value="TreeGrafter"/>
</dbReference>
<evidence type="ECO:0000256" key="4">
    <source>
        <dbReference type="ARBA" id="ARBA00022737"/>
    </source>
</evidence>
<dbReference type="PANTHER" id="PTHR24049:SF22">
    <property type="entry name" value="DROSOPHILA CRUMBS HOMOLOG"/>
    <property type="match status" value="1"/>
</dbReference>
<comment type="function">
    <text evidence="8">Cadherins are calcium-dependent cell adhesion proteins.</text>
</comment>
<reference evidence="12 13" key="2">
    <citation type="submission" date="2019-01" db="EMBL/GenBank/DDBJ databases">
        <title>The decoding of complex shrimp genome reveals the adaptation for benthos swimmer, frequently molting mechanism and breeding impact on genome.</title>
        <authorList>
            <person name="Sun Y."/>
            <person name="Gao Y."/>
            <person name="Yu Y."/>
        </authorList>
    </citation>
    <scope>NUCLEOTIDE SEQUENCE [LARGE SCALE GENOMIC DNA]</scope>
    <source>
        <tissue evidence="12">Muscle</tissue>
    </source>
</reference>
<keyword evidence="13" id="KW-1185">Reference proteome</keyword>
<dbReference type="InterPro" id="IPR018097">
    <property type="entry name" value="EGF_Ca-bd_CS"/>
</dbReference>
<keyword evidence="5" id="KW-1133">Transmembrane helix</keyword>
<sequence length="726" mass="77073">MYVTEASFLRNSFAHDKIPFDMVVDVNSTSLVTPRLSASQNCHTHEPEHCVSNTCLNGGRCVRFHTGNRCICPGGSQGPRCKLWQGRPQLLLEGRGGPLKGVALMLNLCGRGWQEAGHDESRCLARADWRDTEATAATWAWFGHRILQLGGMAHAPPLPDDHGWATAPTSRPLNGCISHLRFNGQLVDLGEPAVSEGSVGGCRPQEEACRGTIPGCGRRGRCVGGLEQPECECEPGWSGLGCATPTAPATLGRASYVKVALSFTPAPHVLTLQLRLRSRGARDGLLVLVNTHHEDVGLALHLRAGVVCSSVWGGGREERAACVEGRPVGDGAWHTVWAERHGHNLLVGVDDGDGWRRNESLPVLEDGGGWGPPPPLHVDKNEGITVGGRPEFAGVNLVTVRDDLHDACIEDLRLSGRPLPIPPASNSTTWGQVTTLQHMKSDCTAPDACLNTSCAVPLTCTSTWGQATCSCGPGRELVGRTCKDIDECLRQPCLHGGSCYNMRPGFLCMCGPRHSGHYCEWTNLDSTAYSLTGTLAIVTLTLSLVLVGGTSSVILPGGVAIITPNPILPRDDLRAYAYEGDGSSSGSLSSATSSGQRGDEASITKLVPAFLDVMDLLKNLPDATRSPSLHTPHTLPGSRPVRSILKKTEKAQVSSPGPPRALGTSISPGHVSSVVAQGPRPPADSVYKRSCTESHQDCPGCVSVPLQQSPGCVSEPRHPQDSTTSC</sequence>
<keyword evidence="5" id="KW-0472">Membrane</keyword>
<evidence type="ECO:0000256" key="1">
    <source>
        <dbReference type="ARBA" id="ARBA00022536"/>
    </source>
</evidence>
<keyword evidence="2" id="KW-0812">Transmembrane</keyword>
<dbReference type="InterPro" id="IPR000152">
    <property type="entry name" value="EGF-type_Asp/Asn_hydroxyl_site"/>
</dbReference>
<dbReference type="PROSITE" id="PS01186">
    <property type="entry name" value="EGF_2"/>
    <property type="match status" value="1"/>
</dbReference>
<gene>
    <name evidence="12" type="ORF">C7M84_020314</name>
</gene>